<dbReference type="EMBL" id="JAVIIS010000002">
    <property type="protein sequence ID" value="MDX8438379.1"/>
    <property type="molecule type" value="Genomic_DNA"/>
</dbReference>
<comment type="caution">
    <text evidence="1">The sequence shown here is derived from an EMBL/GenBank/DDBJ whole genome shotgun (WGS) entry which is preliminary data.</text>
</comment>
<protein>
    <submittedName>
        <fullName evidence="1">Uncharacterized protein</fullName>
    </submittedName>
</protein>
<gene>
    <name evidence="1" type="ORF">RFM51_02155</name>
</gene>
<proteinExistence type="predicted"/>
<accession>A0ABU4WRJ9</accession>
<organism evidence="1 2">
    <name type="scientific">Mesorhizobium australafricanum</name>
    <dbReference type="NCBI Taxonomy" id="3072311"/>
    <lineage>
        <taxon>Bacteria</taxon>
        <taxon>Pseudomonadati</taxon>
        <taxon>Pseudomonadota</taxon>
        <taxon>Alphaproteobacteria</taxon>
        <taxon>Hyphomicrobiales</taxon>
        <taxon>Phyllobacteriaceae</taxon>
        <taxon>Mesorhizobium</taxon>
    </lineage>
</organism>
<evidence type="ECO:0000313" key="2">
    <source>
        <dbReference type="Proteomes" id="UP001272097"/>
    </source>
</evidence>
<reference evidence="1 2" key="1">
    <citation type="submission" date="2023-08" db="EMBL/GenBank/DDBJ databases">
        <title>Implementing the SeqCode for naming new Mesorhizobium species isolated from Vachellia karroo root nodules.</title>
        <authorList>
            <person name="Van Lill M."/>
        </authorList>
    </citation>
    <scope>NUCLEOTIDE SEQUENCE [LARGE SCALE GENOMIC DNA]</scope>
    <source>
        <strain evidence="1 2">VK3E</strain>
    </source>
</reference>
<dbReference type="Proteomes" id="UP001272097">
    <property type="component" value="Unassembled WGS sequence"/>
</dbReference>
<dbReference type="RefSeq" id="WP_320212215.1">
    <property type="nucleotide sequence ID" value="NZ_JAVIIS010000002.1"/>
</dbReference>
<sequence length="144" mass="16382">MGEVVQFVPRRRPDVLAELVAWIKPASNWRAGQMHIALAFHFYMTADYRRILACDAHGRESTEAVACSTATEQAFNIWRAECLKQMFIPAKTVRHLRWKQEWLRRNGAGVRKLTAPALARDEVALADRLAIVSRQQAGRKAVRG</sequence>
<evidence type="ECO:0000313" key="1">
    <source>
        <dbReference type="EMBL" id="MDX8438379.1"/>
    </source>
</evidence>
<name>A0ABU4WRJ9_9HYPH</name>
<keyword evidence="2" id="KW-1185">Reference proteome</keyword>